<keyword evidence="4" id="KW-1185">Reference proteome</keyword>
<evidence type="ECO:0000313" key="4">
    <source>
        <dbReference type="Proteomes" id="UP000247409"/>
    </source>
</evidence>
<dbReference type="Pfam" id="PF05071">
    <property type="entry name" value="NDUFA12"/>
    <property type="match status" value="1"/>
</dbReference>
<dbReference type="AlphaFoldDB" id="A0A2V3IJ27"/>
<dbReference type="GO" id="GO:0005739">
    <property type="term" value="C:mitochondrion"/>
    <property type="evidence" value="ECO:0007669"/>
    <property type="project" value="TreeGrafter"/>
</dbReference>
<dbReference type="PANTHER" id="PTHR32470:SF2">
    <property type="entry name" value="NADH DEHYDROGENASE [UBIQUINONE] 1 ALPHA SUBCOMPLEX ASSEMBLY FACTOR 2"/>
    <property type="match status" value="1"/>
</dbReference>
<dbReference type="OrthoDB" id="4259at2759"/>
<evidence type="ECO:0000313" key="3">
    <source>
        <dbReference type="EMBL" id="PXF42094.1"/>
    </source>
</evidence>
<comment type="caution">
    <text evidence="3">The sequence shown here is derived from an EMBL/GenBank/DDBJ whole genome shotgun (WGS) entry which is preliminary data.</text>
</comment>
<dbReference type="GO" id="GO:0032981">
    <property type="term" value="P:mitochondrial respiratory chain complex I assembly"/>
    <property type="evidence" value="ECO:0007669"/>
    <property type="project" value="TreeGrafter"/>
</dbReference>
<dbReference type="EMBL" id="NBIV01000177">
    <property type="protein sequence ID" value="PXF42094.1"/>
    <property type="molecule type" value="Genomic_DNA"/>
</dbReference>
<dbReference type="GO" id="GO:0045271">
    <property type="term" value="C:respiratory chain complex I"/>
    <property type="evidence" value="ECO:0007669"/>
    <property type="project" value="InterPro"/>
</dbReference>
<proteinExistence type="inferred from homology"/>
<evidence type="ECO:0008006" key="5">
    <source>
        <dbReference type="Google" id="ProtNLM"/>
    </source>
</evidence>
<dbReference type="STRING" id="448386.A0A2V3IJ27"/>
<dbReference type="PANTHER" id="PTHR32470">
    <property type="entry name" value="ADH DEHYDROGENASE [UBIQUINONE] 1 ALPHA SUBCOMPLEX ASSEMBLY FACTOR 2"/>
    <property type="match status" value="1"/>
</dbReference>
<protein>
    <recommendedName>
        <fullName evidence="5">NADH dehydrogenase [ubiquinone] 1 alpha subcomplex subunit 12</fullName>
    </recommendedName>
</protein>
<feature type="region of interest" description="Disordered" evidence="2">
    <location>
        <begin position="99"/>
        <end position="189"/>
    </location>
</feature>
<gene>
    <name evidence="3" type="ORF">BWQ96_08200</name>
</gene>
<evidence type="ECO:0000256" key="2">
    <source>
        <dbReference type="SAM" id="MobiDB-lite"/>
    </source>
</evidence>
<reference evidence="3 4" key="1">
    <citation type="journal article" date="2018" name="Mol. Biol. Evol.">
        <title>Analysis of the draft genome of the red seaweed Gracilariopsis chorda provides insights into genome size evolution in Rhodophyta.</title>
        <authorList>
            <person name="Lee J."/>
            <person name="Yang E.C."/>
            <person name="Graf L."/>
            <person name="Yang J.H."/>
            <person name="Qiu H."/>
            <person name="Zel Zion U."/>
            <person name="Chan C.X."/>
            <person name="Stephens T.G."/>
            <person name="Weber A.P.M."/>
            <person name="Boo G.H."/>
            <person name="Boo S.M."/>
            <person name="Kim K.M."/>
            <person name="Shin Y."/>
            <person name="Jung M."/>
            <person name="Lee S.J."/>
            <person name="Yim H.S."/>
            <person name="Lee J.H."/>
            <person name="Bhattacharya D."/>
            <person name="Yoon H.S."/>
        </authorList>
    </citation>
    <scope>NUCLEOTIDE SEQUENCE [LARGE SCALE GENOMIC DNA]</scope>
    <source>
        <strain evidence="3 4">SKKU-2015</strain>
        <tissue evidence="3">Whole body</tissue>
    </source>
</reference>
<comment type="similarity">
    <text evidence="1">Belongs to the complex I NDUFA12 subunit family.</text>
</comment>
<evidence type="ECO:0000256" key="1">
    <source>
        <dbReference type="ARBA" id="ARBA00007355"/>
    </source>
</evidence>
<name>A0A2V3IJ27_9FLOR</name>
<dbReference type="InterPro" id="IPR052618">
    <property type="entry name" value="ComplexI_NDUFA12"/>
</dbReference>
<sequence length="189" mass="22123">MWRTRLSKVWDWLKSRKLVGEDDHHLYYSEFIEKNKPDRRYVEYKDKNILHSSDRMPIEWWAWLHNRRDTIPADSEIKEAELKRQSLAMRVAALEAEDEKQRLRQFSGAPKSPLRSEAEARRRKKAMMRLAKAASPSDTDESGIEISAQVSIRAGLGETKMRNTEEEPQGAGEDFQPGSWKPMPSRRRA</sequence>
<dbReference type="InterPro" id="IPR007763">
    <property type="entry name" value="NDUFA12"/>
</dbReference>
<dbReference type="Proteomes" id="UP000247409">
    <property type="component" value="Unassembled WGS sequence"/>
</dbReference>
<accession>A0A2V3IJ27</accession>
<organism evidence="3 4">
    <name type="scientific">Gracilariopsis chorda</name>
    <dbReference type="NCBI Taxonomy" id="448386"/>
    <lineage>
        <taxon>Eukaryota</taxon>
        <taxon>Rhodophyta</taxon>
        <taxon>Florideophyceae</taxon>
        <taxon>Rhodymeniophycidae</taxon>
        <taxon>Gracilariales</taxon>
        <taxon>Gracilariaceae</taxon>
        <taxon>Gracilariopsis</taxon>
    </lineage>
</organism>